<dbReference type="Gene3D" id="2.130.10.10">
    <property type="entry name" value="YVTN repeat-like/Quinoprotein amine dehydrogenase"/>
    <property type="match status" value="2"/>
</dbReference>
<keyword evidence="2" id="KW-0732">Signal</keyword>
<dbReference type="SMART" id="SM00320">
    <property type="entry name" value="WD40"/>
    <property type="match status" value="3"/>
</dbReference>
<dbReference type="InterPro" id="IPR001680">
    <property type="entry name" value="WD40_rpt"/>
</dbReference>
<dbReference type="InterPro" id="IPR037379">
    <property type="entry name" value="WDR74/Nsa1"/>
</dbReference>
<dbReference type="InterPro" id="IPR015943">
    <property type="entry name" value="WD40/YVTN_repeat-like_dom_sf"/>
</dbReference>
<evidence type="ECO:0000256" key="2">
    <source>
        <dbReference type="SAM" id="SignalP"/>
    </source>
</evidence>
<dbReference type="GO" id="GO:0005730">
    <property type="term" value="C:nucleolus"/>
    <property type="evidence" value="ECO:0007669"/>
    <property type="project" value="InterPro"/>
</dbReference>
<evidence type="ECO:0000313" key="3">
    <source>
        <dbReference type="EMBL" id="EPY19608.1"/>
    </source>
</evidence>
<dbReference type="InterPro" id="IPR036322">
    <property type="entry name" value="WD40_repeat_dom_sf"/>
</dbReference>
<dbReference type="Proteomes" id="UP000015354">
    <property type="component" value="Unassembled WGS sequence"/>
</dbReference>
<keyword evidence="4" id="KW-1185">Reference proteome</keyword>
<reference evidence="3 4" key="1">
    <citation type="journal article" date="2013" name="PLoS ONE">
        <title>Predicting the Proteins of Angomonas deanei, Strigomonas culicis and Their Respective Endosymbionts Reveals New Aspects of the Trypanosomatidae Family.</title>
        <authorList>
            <person name="Motta M.C."/>
            <person name="Martins A.C."/>
            <person name="de Souza S.S."/>
            <person name="Catta-Preta C.M."/>
            <person name="Silva R."/>
            <person name="Klein C.C."/>
            <person name="de Almeida L.G."/>
            <person name="de Lima Cunha O."/>
            <person name="Ciapina L.P."/>
            <person name="Brocchi M."/>
            <person name="Colabardini A.C."/>
            <person name="de Araujo Lima B."/>
            <person name="Machado C.R."/>
            <person name="de Almeida Soares C.M."/>
            <person name="Probst C.M."/>
            <person name="de Menezes C.B."/>
            <person name="Thompson C.E."/>
            <person name="Bartholomeu D.C."/>
            <person name="Gradia D.F."/>
            <person name="Pavoni D.P."/>
            <person name="Grisard E.C."/>
            <person name="Fantinatti-Garboggini F."/>
            <person name="Marchini F.K."/>
            <person name="Rodrigues-Luiz G.F."/>
            <person name="Wagner G."/>
            <person name="Goldman G.H."/>
            <person name="Fietto J.L."/>
            <person name="Elias M.C."/>
            <person name="Goldman M.H."/>
            <person name="Sagot M.F."/>
            <person name="Pereira M."/>
            <person name="Stoco P.H."/>
            <person name="de Mendonca-Neto R.P."/>
            <person name="Teixeira S.M."/>
            <person name="Maciel T.E."/>
            <person name="de Oliveira Mendes T.A."/>
            <person name="Urmenyi T.P."/>
            <person name="de Souza W."/>
            <person name="Schenkman S."/>
            <person name="de Vasconcelos A.T."/>
        </authorList>
    </citation>
    <scope>NUCLEOTIDE SEQUENCE [LARGE SCALE GENOMIC DNA]</scope>
</reference>
<accession>S9TSZ3</accession>
<evidence type="ECO:0000313" key="4">
    <source>
        <dbReference type="Proteomes" id="UP000015354"/>
    </source>
</evidence>
<dbReference type="OrthoDB" id="18388at2759"/>
<organism evidence="3 4">
    <name type="scientific">Strigomonas culicis</name>
    <dbReference type="NCBI Taxonomy" id="28005"/>
    <lineage>
        <taxon>Eukaryota</taxon>
        <taxon>Discoba</taxon>
        <taxon>Euglenozoa</taxon>
        <taxon>Kinetoplastea</taxon>
        <taxon>Metakinetoplastina</taxon>
        <taxon>Trypanosomatida</taxon>
        <taxon>Trypanosomatidae</taxon>
        <taxon>Strigomonadinae</taxon>
        <taxon>Strigomonas</taxon>
    </lineage>
</organism>
<dbReference type="FunFam" id="2.130.10.10:FF:001569">
    <property type="entry name" value="WD repeat-containing protein 74-like Protein"/>
    <property type="match status" value="1"/>
</dbReference>
<protein>
    <submittedName>
        <fullName evidence="3">Ribosome biogenesis protein NSA1</fullName>
    </submittedName>
</protein>
<dbReference type="PANTHER" id="PTHR16038">
    <property type="entry name" value="NOP SEVEN ASSOCIATED PROTEIN 1"/>
    <property type="match status" value="1"/>
</dbReference>
<evidence type="ECO:0000256" key="1">
    <source>
        <dbReference type="SAM" id="MobiDB-lite"/>
    </source>
</evidence>
<dbReference type="EMBL" id="ATMH01009367">
    <property type="protein sequence ID" value="EPY19608.1"/>
    <property type="molecule type" value="Genomic_DNA"/>
</dbReference>
<dbReference type="SUPFAM" id="SSF50978">
    <property type="entry name" value="WD40 repeat-like"/>
    <property type="match status" value="1"/>
</dbReference>
<feature type="signal peptide" evidence="2">
    <location>
        <begin position="1"/>
        <end position="24"/>
    </location>
</feature>
<comment type="caution">
    <text evidence="3">The sequence shown here is derived from an EMBL/GenBank/DDBJ whole genome shotgun (WGS) entry which is preliminary data.</text>
</comment>
<proteinExistence type="predicted"/>
<sequence length="396" mass="44715">MHCNNVAIICSPSLFVFFFTLVNRQIYKMCVTGDETGLIKIWDISKSSGAVLKYSFGEQKRSRGIMGMCWINSETTSLAYSTQDGFLSLLDTKSNILITKKKVDRVAALPNSMAFVKGKLVLVEKNGGINFTDETLQNIQTVQGNAPVDACHIHRKYSMIAMGGQENDLCVYDMNAENVAEPVFRAKNVRDHVLDVPYPIFITGTCIINPFVFCTSTAYHQVRFYDRRASERPVQEYETSREIERKTTTMLQWNSNKFLIGEASGDVHLYDTRRGFTSRAKLRGGVGSVRCMSKHPAGHQILAVTGLDRKVRIYHVPTGKLLQSIYVKQKANCVLLDKQLPFRDDVASFSGVVNTKQPEKANTLGDDFWDDMDPVVDTLDEEEKNPEPEPKRKKRE</sequence>
<dbReference type="GO" id="GO:0030687">
    <property type="term" value="C:preribosome, large subunit precursor"/>
    <property type="evidence" value="ECO:0007669"/>
    <property type="project" value="TreeGrafter"/>
</dbReference>
<feature type="chain" id="PRO_5004557509" evidence="2">
    <location>
        <begin position="25"/>
        <end position="396"/>
    </location>
</feature>
<feature type="region of interest" description="Disordered" evidence="1">
    <location>
        <begin position="359"/>
        <end position="396"/>
    </location>
</feature>
<dbReference type="PANTHER" id="PTHR16038:SF4">
    <property type="entry name" value="WD REPEAT-CONTAINING PROTEIN 74"/>
    <property type="match status" value="1"/>
</dbReference>
<feature type="compositionally biased region" description="Acidic residues" evidence="1">
    <location>
        <begin position="367"/>
        <end position="384"/>
    </location>
</feature>
<dbReference type="GO" id="GO:0042273">
    <property type="term" value="P:ribosomal large subunit biogenesis"/>
    <property type="evidence" value="ECO:0007669"/>
    <property type="project" value="InterPro"/>
</dbReference>
<gene>
    <name evidence="3" type="ORF">STCU_09367</name>
</gene>
<name>S9TSZ3_9TRYP</name>
<dbReference type="AlphaFoldDB" id="S9TSZ3"/>